<proteinExistence type="predicted"/>
<dbReference type="Proteomes" id="UP001526430">
    <property type="component" value="Unassembled WGS sequence"/>
</dbReference>
<protein>
    <submittedName>
        <fullName evidence="2">PEP-CTERM sorting domain-containing protein</fullName>
    </submittedName>
</protein>
<sequence>MLHVRSMLAALTLTAAVFAASPSKAELIPFTDVFTAPGGSGVLLTAGGAAYSFTHNINDSINIATDTIQDGTLTLRFVDNGGSEDAQVRFELGSFIALGPIANAGSTFLFNIDTDVSGTIMASLQADGLLNVTVRVVQQGGPVSSAFFASSTLVGVADRPSVPVPAPAGLALLGAGLLGLGMVRRKAA</sequence>
<comment type="caution">
    <text evidence="2">The sequence shown here is derived from an EMBL/GenBank/DDBJ whole genome shotgun (WGS) entry which is preliminary data.</text>
</comment>
<dbReference type="NCBIfam" id="TIGR02595">
    <property type="entry name" value="PEP_CTERM"/>
    <property type="match status" value="1"/>
</dbReference>
<gene>
    <name evidence="2" type="ORF">OF850_20205</name>
</gene>
<evidence type="ECO:0000256" key="1">
    <source>
        <dbReference type="SAM" id="SignalP"/>
    </source>
</evidence>
<reference evidence="2 3" key="1">
    <citation type="submission" date="2022-10" db="EMBL/GenBank/DDBJ databases">
        <title>Roseococcus glaciei nov., sp. nov., isolated from glacier.</title>
        <authorList>
            <person name="Liu Q."/>
            <person name="Xin Y.-H."/>
        </authorList>
    </citation>
    <scope>NUCLEOTIDE SEQUENCE [LARGE SCALE GENOMIC DNA]</scope>
    <source>
        <strain evidence="2 3">MDT2-1-1</strain>
    </source>
</reference>
<evidence type="ECO:0000313" key="3">
    <source>
        <dbReference type="Proteomes" id="UP001526430"/>
    </source>
</evidence>
<keyword evidence="1" id="KW-0732">Signal</keyword>
<keyword evidence="3" id="KW-1185">Reference proteome</keyword>
<name>A0ABT3P0L7_9PROT</name>
<evidence type="ECO:0000313" key="2">
    <source>
        <dbReference type="EMBL" id="MCW8087931.1"/>
    </source>
</evidence>
<dbReference type="EMBL" id="JAPFQI010000023">
    <property type="protein sequence ID" value="MCW8087931.1"/>
    <property type="molecule type" value="Genomic_DNA"/>
</dbReference>
<organism evidence="2 3">
    <name type="scientific">Sabulicella glaciei</name>
    <dbReference type="NCBI Taxonomy" id="2984948"/>
    <lineage>
        <taxon>Bacteria</taxon>
        <taxon>Pseudomonadati</taxon>
        <taxon>Pseudomonadota</taxon>
        <taxon>Alphaproteobacteria</taxon>
        <taxon>Acetobacterales</taxon>
        <taxon>Acetobacteraceae</taxon>
        <taxon>Sabulicella</taxon>
    </lineage>
</organism>
<dbReference type="RefSeq" id="WP_301592137.1">
    <property type="nucleotide sequence ID" value="NZ_JAPFQI010000023.1"/>
</dbReference>
<feature type="signal peptide" evidence="1">
    <location>
        <begin position="1"/>
        <end position="19"/>
    </location>
</feature>
<feature type="chain" id="PRO_5045170905" evidence="1">
    <location>
        <begin position="20"/>
        <end position="188"/>
    </location>
</feature>
<dbReference type="InterPro" id="IPR013424">
    <property type="entry name" value="Ice-binding_C"/>
</dbReference>
<accession>A0ABT3P0L7</accession>